<keyword evidence="1" id="KW-0472">Membrane</keyword>
<dbReference type="AlphaFoldDB" id="A0A3P1XM76"/>
<dbReference type="EMBL" id="RQYS01000054">
    <property type="protein sequence ID" value="RRD59100.1"/>
    <property type="molecule type" value="Genomic_DNA"/>
</dbReference>
<evidence type="ECO:0000313" key="2">
    <source>
        <dbReference type="EMBL" id="RRD59100.1"/>
    </source>
</evidence>
<dbReference type="Proteomes" id="UP000278609">
    <property type="component" value="Unassembled WGS sequence"/>
</dbReference>
<dbReference type="OrthoDB" id="9780929at2"/>
<comment type="caution">
    <text evidence="2">The sequence shown here is derived from an EMBL/GenBank/DDBJ whole genome shotgun (WGS) entry which is preliminary data.</text>
</comment>
<proteinExistence type="predicted"/>
<reference evidence="2 3" key="1">
    <citation type="submission" date="2018-11" db="EMBL/GenBank/DDBJ databases">
        <title>Genomes From Bacteria Associated with the Canine Oral Cavity: a Test Case for Automated Genome-Based Taxonomic Assignment.</title>
        <authorList>
            <person name="Coil D.A."/>
            <person name="Jospin G."/>
            <person name="Darling A.E."/>
            <person name="Wallis C."/>
            <person name="Davis I.J."/>
            <person name="Harris S."/>
            <person name="Eisen J.A."/>
            <person name="Holcombe L.J."/>
            <person name="O'Flynn C."/>
        </authorList>
    </citation>
    <scope>NUCLEOTIDE SEQUENCE [LARGE SCALE GENOMIC DNA]</scope>
    <source>
        <strain evidence="2 3">OH2617_COT-023</strain>
    </source>
</reference>
<keyword evidence="1" id="KW-1133">Transmembrane helix</keyword>
<sequence length="117" mass="13644">MAGSSLFFVNYRSYRWKMTTCFCISVDVFGVYTLFGLVSPVLYANYDKDYPDKIESYPLVECIKDWKNDYAALQESFIYGNKISFGQLLLRIKELQQRFRSIGTTSRSLKPSKEETI</sequence>
<keyword evidence="1" id="KW-0812">Transmembrane</keyword>
<feature type="transmembrane region" description="Helical" evidence="1">
    <location>
        <begin position="21"/>
        <end position="43"/>
    </location>
</feature>
<gene>
    <name evidence="2" type="ORF">EII40_11260</name>
</gene>
<evidence type="ECO:0000313" key="3">
    <source>
        <dbReference type="Proteomes" id="UP000278609"/>
    </source>
</evidence>
<evidence type="ECO:0000256" key="1">
    <source>
        <dbReference type="SAM" id="Phobius"/>
    </source>
</evidence>
<protein>
    <submittedName>
        <fullName evidence="2">Uncharacterized protein</fullName>
    </submittedName>
</protein>
<organism evidence="2 3">
    <name type="scientific">Tannerella forsythia</name>
    <name type="common">Bacteroides forsythus</name>
    <dbReference type="NCBI Taxonomy" id="28112"/>
    <lineage>
        <taxon>Bacteria</taxon>
        <taxon>Pseudomonadati</taxon>
        <taxon>Bacteroidota</taxon>
        <taxon>Bacteroidia</taxon>
        <taxon>Bacteroidales</taxon>
        <taxon>Tannerellaceae</taxon>
        <taxon>Tannerella</taxon>
    </lineage>
</organism>
<name>A0A3P1XM76_TANFO</name>
<accession>A0A3P1XM76</accession>